<dbReference type="RefSeq" id="XP_018033117.1">
    <property type="nucleotide sequence ID" value="XM_018178990.1"/>
</dbReference>
<evidence type="ECO:0000313" key="4">
    <source>
        <dbReference type="Proteomes" id="UP000077069"/>
    </source>
</evidence>
<feature type="region of interest" description="Disordered" evidence="1">
    <location>
        <begin position="732"/>
        <end position="762"/>
    </location>
</feature>
<dbReference type="OrthoDB" id="3944128at2759"/>
<dbReference type="STRING" id="1460663.A0A177C7B9"/>
<accession>A0A177C7B9</accession>
<dbReference type="AlphaFoldDB" id="A0A177C7B9"/>
<feature type="compositionally biased region" description="Low complexity" evidence="1">
    <location>
        <begin position="458"/>
        <end position="474"/>
    </location>
</feature>
<keyword evidence="4" id="KW-1185">Reference proteome</keyword>
<protein>
    <submittedName>
        <fullName evidence="3">Uncharacterized protein</fullName>
    </submittedName>
</protein>
<dbReference type="GeneID" id="28762476"/>
<evidence type="ECO:0000313" key="3">
    <source>
        <dbReference type="EMBL" id="OAG02752.1"/>
    </source>
</evidence>
<reference evidence="3 4" key="1">
    <citation type="submission" date="2016-05" db="EMBL/GenBank/DDBJ databases">
        <title>Comparative analysis of secretome profiles of manganese(II)-oxidizing ascomycete fungi.</title>
        <authorList>
            <consortium name="DOE Joint Genome Institute"/>
            <person name="Zeiner C.A."/>
            <person name="Purvine S.O."/>
            <person name="Zink E.M."/>
            <person name="Wu S."/>
            <person name="Pasa-Tolic L."/>
            <person name="Chaput D.L."/>
            <person name="Haridas S."/>
            <person name="Grigoriev I.V."/>
            <person name="Santelli C.M."/>
            <person name="Hansel C.M."/>
        </authorList>
    </citation>
    <scope>NUCLEOTIDE SEQUENCE [LARGE SCALE GENOMIC DNA]</scope>
    <source>
        <strain evidence="3 4">AP3s5-JAC2a</strain>
    </source>
</reference>
<dbReference type="EMBL" id="KV441555">
    <property type="protein sequence ID" value="OAG02752.1"/>
    <property type="molecule type" value="Genomic_DNA"/>
</dbReference>
<organism evidence="3 4">
    <name type="scientific">Paraphaeosphaeria sporulosa</name>
    <dbReference type="NCBI Taxonomy" id="1460663"/>
    <lineage>
        <taxon>Eukaryota</taxon>
        <taxon>Fungi</taxon>
        <taxon>Dikarya</taxon>
        <taxon>Ascomycota</taxon>
        <taxon>Pezizomycotina</taxon>
        <taxon>Dothideomycetes</taxon>
        <taxon>Pleosporomycetidae</taxon>
        <taxon>Pleosporales</taxon>
        <taxon>Massarineae</taxon>
        <taxon>Didymosphaeriaceae</taxon>
        <taxon>Paraphaeosphaeria</taxon>
    </lineage>
</organism>
<feature type="compositionally biased region" description="Pro residues" evidence="1">
    <location>
        <begin position="492"/>
        <end position="508"/>
    </location>
</feature>
<feature type="region of interest" description="Disordered" evidence="1">
    <location>
        <begin position="392"/>
        <end position="585"/>
    </location>
</feature>
<feature type="compositionally biased region" description="Polar residues" evidence="1">
    <location>
        <begin position="565"/>
        <end position="585"/>
    </location>
</feature>
<feature type="chain" id="PRO_5008057845" evidence="2">
    <location>
        <begin position="18"/>
        <end position="783"/>
    </location>
</feature>
<name>A0A177C7B9_9PLEO</name>
<dbReference type="Proteomes" id="UP000077069">
    <property type="component" value="Unassembled WGS sequence"/>
</dbReference>
<feature type="compositionally biased region" description="Low complexity" evidence="1">
    <location>
        <begin position="732"/>
        <end position="749"/>
    </location>
</feature>
<gene>
    <name evidence="3" type="ORF">CC84DRAFT_1166565</name>
</gene>
<feature type="compositionally biased region" description="Polar residues" evidence="1">
    <location>
        <begin position="392"/>
        <end position="455"/>
    </location>
</feature>
<dbReference type="InParanoid" id="A0A177C7B9"/>
<keyword evidence="2" id="KW-0732">Signal</keyword>
<proteinExistence type="predicted"/>
<evidence type="ECO:0000256" key="1">
    <source>
        <dbReference type="SAM" id="MobiDB-lite"/>
    </source>
</evidence>
<feature type="signal peptide" evidence="2">
    <location>
        <begin position="1"/>
        <end position="17"/>
    </location>
</feature>
<sequence>MVRLISLGLVALPSIAAYRIPQPAVLPRQGVSNSSFAPSTTLSTQTATASSSSSAATITTAPLPKVSASGNGTCPVTSYPGDFPDRPFATFTETCQSAQSRAVYDKFYYLTDSCLASYCEAQWDSTWESIGSASTTVWTTSTRTWFSGAFGTGSLSTVVVTQEYWTSTYTFPVDAADLVTVDAPCCGQCTFADPTIQLYFWPTATADPTPSVTGLPENATAMVTGLPIVEGTYVDDSGFTFTSPSIYLGFTSLTAHNWCGPVGSEIYNTTIAFDPTEISTMFPQVTRATCTITGTSRDGTEYTTTDYDVTTRTPSQLTVADVAQDCSTIDGYYWFANNPSNAVGDAAGDPCHPVIALPTKVQELQPAWSDCLPIYGGFYDPPKTLKRGTALVPTTASETSDPTSEPDPSQADPTSSVDPESTQAGPSPSETPDPTQAEPTSQQPDPTQADPTSPQDPTPSASQTPAPSQPQDPSVGEPTPAPGPTQSQAPSDPQPSAQPQPSQSPPSDPAQGSSTTIVITPPAANPSSPPIHSASAPVITLNPVPSPSNAVPAPNTPAPSPSNAGPQNPGSPVFTLQPTVLPPSNSGLPGSTVIIIGTQTLTPGGVITVGGSTSTLPNGQPTVSGGTQLVLDPQGTAVIIGGSSTVNLPPAASPEPTTPGSAGPVVVTVGETTLTADASTQFTIGDQTLTGGGTVTESGTTYVLTTDEGGSTVLIAGTAGASVVASLTASASETGSASKTAGSSASTTENVPPAPTNDSAAGSVSARWGFIMLALGGWAALMV</sequence>
<evidence type="ECO:0000256" key="2">
    <source>
        <dbReference type="SAM" id="SignalP"/>
    </source>
</evidence>